<evidence type="ECO:0000256" key="1">
    <source>
        <dbReference type="ARBA" id="ARBA00022737"/>
    </source>
</evidence>
<comment type="caution">
    <text evidence="5">The sequence shown here is derived from an EMBL/GenBank/DDBJ whole genome shotgun (WGS) entry which is preliminary data.</text>
</comment>
<dbReference type="EMBL" id="JABXBU010000002">
    <property type="protein sequence ID" value="KAF8794181.1"/>
    <property type="molecule type" value="Genomic_DNA"/>
</dbReference>
<accession>A0A8T0FSV5</accession>
<evidence type="ECO:0000259" key="4">
    <source>
        <dbReference type="PROSITE" id="PS01180"/>
    </source>
</evidence>
<protein>
    <submittedName>
        <fullName evidence="5">Cubilin like protein</fullName>
    </submittedName>
</protein>
<evidence type="ECO:0000313" key="5">
    <source>
        <dbReference type="EMBL" id="KAF8794181.1"/>
    </source>
</evidence>
<reference evidence="5" key="2">
    <citation type="submission" date="2020-06" db="EMBL/GenBank/DDBJ databases">
        <authorList>
            <person name="Sheffer M."/>
        </authorList>
    </citation>
    <scope>NUCLEOTIDE SEQUENCE</scope>
</reference>
<evidence type="ECO:0000256" key="3">
    <source>
        <dbReference type="PROSITE-ProRule" id="PRU00059"/>
    </source>
</evidence>
<organism evidence="5 6">
    <name type="scientific">Argiope bruennichi</name>
    <name type="common">Wasp spider</name>
    <name type="synonym">Aranea bruennichi</name>
    <dbReference type="NCBI Taxonomy" id="94029"/>
    <lineage>
        <taxon>Eukaryota</taxon>
        <taxon>Metazoa</taxon>
        <taxon>Ecdysozoa</taxon>
        <taxon>Arthropoda</taxon>
        <taxon>Chelicerata</taxon>
        <taxon>Arachnida</taxon>
        <taxon>Araneae</taxon>
        <taxon>Araneomorphae</taxon>
        <taxon>Entelegynae</taxon>
        <taxon>Araneoidea</taxon>
        <taxon>Araneidae</taxon>
        <taxon>Argiope</taxon>
    </lineage>
</organism>
<dbReference type="Gene3D" id="2.60.120.290">
    <property type="entry name" value="Spermadhesin, CUB domain"/>
    <property type="match status" value="1"/>
</dbReference>
<sequence>MIRAIRQESKLFWLLTQVLFPTSSHRPLPQPCSTLGPLYPQALPRRPSSATLFARQLGVSSYSFSTLDAISACGRVKVTFIDLDIQPSESCNQDKLQLLGEDESNILGIFCGTDIPRPVVSEKGDRKLHMKFGTDYMGAGRGFHLYYEASPYIDDCPPNHIRCKNLELRSSHC</sequence>
<feature type="domain" description="CUB" evidence="4">
    <location>
        <begin position="75"/>
        <end position="150"/>
    </location>
</feature>
<dbReference type="SMART" id="SM00042">
    <property type="entry name" value="CUB"/>
    <property type="match status" value="1"/>
</dbReference>
<proteinExistence type="predicted"/>
<dbReference type="InterPro" id="IPR035914">
    <property type="entry name" value="Sperma_CUB_dom_sf"/>
</dbReference>
<keyword evidence="1" id="KW-0677">Repeat</keyword>
<evidence type="ECO:0000256" key="2">
    <source>
        <dbReference type="ARBA" id="ARBA00023157"/>
    </source>
</evidence>
<dbReference type="Pfam" id="PF00431">
    <property type="entry name" value="CUB"/>
    <property type="match status" value="1"/>
</dbReference>
<gene>
    <name evidence="5" type="ORF">HNY73_002185</name>
</gene>
<name>A0A8T0FSV5_ARGBR</name>
<keyword evidence="6" id="KW-1185">Reference proteome</keyword>
<evidence type="ECO:0000313" key="6">
    <source>
        <dbReference type="Proteomes" id="UP000807504"/>
    </source>
</evidence>
<dbReference type="CDD" id="cd00041">
    <property type="entry name" value="CUB"/>
    <property type="match status" value="1"/>
</dbReference>
<comment type="caution">
    <text evidence="3">Lacks conserved residue(s) required for the propagation of feature annotation.</text>
</comment>
<dbReference type="Proteomes" id="UP000807504">
    <property type="component" value="Unassembled WGS sequence"/>
</dbReference>
<keyword evidence="2" id="KW-1015">Disulfide bond</keyword>
<dbReference type="PANTHER" id="PTHR24251">
    <property type="entry name" value="OVOCHYMASE-RELATED"/>
    <property type="match status" value="1"/>
</dbReference>
<dbReference type="SUPFAM" id="SSF49854">
    <property type="entry name" value="Spermadhesin, CUB domain"/>
    <property type="match status" value="1"/>
</dbReference>
<dbReference type="InterPro" id="IPR000859">
    <property type="entry name" value="CUB_dom"/>
</dbReference>
<dbReference type="PROSITE" id="PS01180">
    <property type="entry name" value="CUB"/>
    <property type="match status" value="1"/>
</dbReference>
<dbReference type="AlphaFoldDB" id="A0A8T0FSV5"/>
<reference evidence="5" key="1">
    <citation type="journal article" date="2020" name="bioRxiv">
        <title>Chromosome-level reference genome of the European wasp spider Argiope bruennichi: a resource for studies on range expansion and evolutionary adaptation.</title>
        <authorList>
            <person name="Sheffer M.M."/>
            <person name="Hoppe A."/>
            <person name="Krehenwinkel H."/>
            <person name="Uhl G."/>
            <person name="Kuss A.W."/>
            <person name="Jensen L."/>
            <person name="Jensen C."/>
            <person name="Gillespie R.G."/>
            <person name="Hoff K.J."/>
            <person name="Prost S."/>
        </authorList>
    </citation>
    <scope>NUCLEOTIDE SEQUENCE</scope>
</reference>